<feature type="compositionally biased region" description="Polar residues" evidence="1">
    <location>
        <begin position="527"/>
        <end position="536"/>
    </location>
</feature>
<evidence type="ECO:0000313" key="3">
    <source>
        <dbReference type="Proteomes" id="UP001152747"/>
    </source>
</evidence>
<feature type="compositionally biased region" description="Polar residues" evidence="1">
    <location>
        <begin position="303"/>
        <end position="315"/>
    </location>
</feature>
<name>A0A9P1NB76_9PELO</name>
<organism evidence="2 3">
    <name type="scientific">Caenorhabditis angaria</name>
    <dbReference type="NCBI Taxonomy" id="860376"/>
    <lineage>
        <taxon>Eukaryota</taxon>
        <taxon>Metazoa</taxon>
        <taxon>Ecdysozoa</taxon>
        <taxon>Nematoda</taxon>
        <taxon>Chromadorea</taxon>
        <taxon>Rhabditida</taxon>
        <taxon>Rhabditina</taxon>
        <taxon>Rhabditomorpha</taxon>
        <taxon>Rhabditoidea</taxon>
        <taxon>Rhabditidae</taxon>
        <taxon>Peloderinae</taxon>
        <taxon>Caenorhabditis</taxon>
    </lineage>
</organism>
<reference evidence="2" key="1">
    <citation type="submission" date="2022-11" db="EMBL/GenBank/DDBJ databases">
        <authorList>
            <person name="Kikuchi T."/>
        </authorList>
    </citation>
    <scope>NUCLEOTIDE SEQUENCE</scope>
    <source>
        <strain evidence="2">PS1010</strain>
    </source>
</reference>
<dbReference type="Proteomes" id="UP001152747">
    <property type="component" value="Unassembled WGS sequence"/>
</dbReference>
<evidence type="ECO:0000256" key="1">
    <source>
        <dbReference type="SAM" id="MobiDB-lite"/>
    </source>
</evidence>
<feature type="compositionally biased region" description="Polar residues" evidence="1">
    <location>
        <begin position="1"/>
        <end position="14"/>
    </location>
</feature>
<dbReference type="EMBL" id="CANHGI010000006">
    <property type="protein sequence ID" value="CAI5456505.1"/>
    <property type="molecule type" value="Genomic_DNA"/>
</dbReference>
<feature type="region of interest" description="Disordered" evidence="1">
    <location>
        <begin position="1"/>
        <end position="345"/>
    </location>
</feature>
<feature type="region of interest" description="Disordered" evidence="1">
    <location>
        <begin position="513"/>
        <end position="536"/>
    </location>
</feature>
<accession>A0A9P1NB76</accession>
<feature type="compositionally biased region" description="Polar residues" evidence="1">
    <location>
        <begin position="169"/>
        <end position="217"/>
    </location>
</feature>
<dbReference type="AlphaFoldDB" id="A0A9P1NB76"/>
<feature type="compositionally biased region" description="Polar residues" evidence="1">
    <location>
        <begin position="330"/>
        <end position="342"/>
    </location>
</feature>
<feature type="compositionally biased region" description="Low complexity" evidence="1">
    <location>
        <begin position="101"/>
        <end position="121"/>
    </location>
</feature>
<feature type="compositionally biased region" description="Low complexity" evidence="1">
    <location>
        <begin position="287"/>
        <end position="302"/>
    </location>
</feature>
<protein>
    <submittedName>
        <fullName evidence="2">Uncharacterized protein</fullName>
    </submittedName>
</protein>
<sequence>MPAQLRTNASTAKTRGQKAKAAPVNKVATRGIARSVAKMALAETTASRKRAKSVAPKSAETTSKKRKDVGEVNSEDVRNQRSSRARGKTPAPKAISTSACSTAKSAQGSKAKKSTQSASKSNDVKRSRSKSKSINSKAHASVPIIHRRILVGGIPGPEAYVLPSPEPVATSTGDQSEDTSTSALSTEKSAQGSSADKSAQMPTKSVNPSAVATSTTVADVPMPVEGIPGSEADVPSSTEPVAISSGDQSSPDVPSSSGPVAVPSEDQSRAEDPSSTEPVAVPTGDQSSPDVSSSSGPLAISSGDQSSPDVPSSSGPLAIPPEDQSRADDPSSSGPLATQSFDSDPWFLESGPIPQHFDAPIPEYFIREYQRLLPFANLKFVSLEGIVRLETWMEYLVDIKKPDRYVLMMKIERCLVCPNLPVDRMTENLDSMLKKSLSHVDGNIFETPISLTIYHPKLPGGRVGWKNQPMRVLNGENVMKHLLTAQQLHPEFKFNEHLRVLININLPLTHAPQVADDGSQSTPPPTAQESGNTFFM</sequence>
<feature type="compositionally biased region" description="Low complexity" evidence="1">
    <location>
        <begin position="244"/>
        <end position="264"/>
    </location>
</feature>
<gene>
    <name evidence="2" type="ORF">CAMP_LOCUS19142</name>
</gene>
<evidence type="ECO:0000313" key="2">
    <source>
        <dbReference type="EMBL" id="CAI5456505.1"/>
    </source>
</evidence>
<comment type="caution">
    <text evidence="2">The sequence shown here is derived from an EMBL/GenBank/DDBJ whole genome shotgun (WGS) entry which is preliminary data.</text>
</comment>
<proteinExistence type="predicted"/>
<keyword evidence="3" id="KW-1185">Reference proteome</keyword>